<reference evidence="6 7" key="1">
    <citation type="submission" date="2013-02" db="EMBL/GenBank/DDBJ databases">
        <title>The Genome Sequence of Acinetobacter parvus NIPH 1103.</title>
        <authorList>
            <consortium name="The Broad Institute Genome Sequencing Platform"/>
            <consortium name="The Broad Institute Genome Sequencing Center for Infectious Disease"/>
            <person name="Cerqueira G."/>
            <person name="Feldgarden M."/>
            <person name="Courvalin P."/>
            <person name="Perichon B."/>
            <person name="Grillot-Courvalin C."/>
            <person name="Clermont D."/>
            <person name="Rocha E."/>
            <person name="Yoon E.-J."/>
            <person name="Nemec A."/>
            <person name="Walker B."/>
            <person name="Young S.K."/>
            <person name="Zeng Q."/>
            <person name="Gargeya S."/>
            <person name="Fitzgerald M."/>
            <person name="Haas B."/>
            <person name="Abouelleil A."/>
            <person name="Alvarado L."/>
            <person name="Arachchi H.M."/>
            <person name="Berlin A.M."/>
            <person name="Chapman S.B."/>
            <person name="Dewar J."/>
            <person name="Goldberg J."/>
            <person name="Griggs A."/>
            <person name="Gujja S."/>
            <person name="Hansen M."/>
            <person name="Howarth C."/>
            <person name="Imamovic A."/>
            <person name="Larimer J."/>
            <person name="McCowan C."/>
            <person name="Murphy C."/>
            <person name="Neiman D."/>
            <person name="Pearson M."/>
            <person name="Priest M."/>
            <person name="Roberts A."/>
            <person name="Saif S."/>
            <person name="Shea T."/>
            <person name="Sisk P."/>
            <person name="Sykes S."/>
            <person name="Wortman J."/>
            <person name="Nusbaum C."/>
            <person name="Birren B."/>
        </authorList>
    </citation>
    <scope>NUCLEOTIDE SEQUENCE [LARGE SCALE GENOMIC DNA]</scope>
    <source>
        <strain evidence="6 7">NIPH 1103</strain>
    </source>
</reference>
<dbReference type="AlphaFoldDB" id="N8RFA7"/>
<dbReference type="STRING" id="134533.GCA_001485085_02321"/>
<proteinExistence type="inferred from homology"/>
<dbReference type="GO" id="GO:0003700">
    <property type="term" value="F:DNA-binding transcription factor activity"/>
    <property type="evidence" value="ECO:0007669"/>
    <property type="project" value="InterPro"/>
</dbReference>
<evidence type="ECO:0000313" key="7">
    <source>
        <dbReference type="Proteomes" id="UP000018426"/>
    </source>
</evidence>
<organism evidence="6 7">
    <name type="scientific">Acinetobacter parvus NIPH 1103</name>
    <dbReference type="NCBI Taxonomy" id="1217671"/>
    <lineage>
        <taxon>Bacteria</taxon>
        <taxon>Pseudomonadati</taxon>
        <taxon>Pseudomonadota</taxon>
        <taxon>Gammaproteobacteria</taxon>
        <taxon>Moraxellales</taxon>
        <taxon>Moraxellaceae</taxon>
        <taxon>Acinetobacter</taxon>
    </lineage>
</organism>
<dbReference type="HOGENOM" id="CLU_039613_39_0_6"/>
<keyword evidence="3" id="KW-0238">DNA-binding</keyword>
<dbReference type="InterPro" id="IPR037402">
    <property type="entry name" value="YidZ_PBP2"/>
</dbReference>
<name>N8RFA7_9GAMM</name>
<dbReference type="InterPro" id="IPR000847">
    <property type="entry name" value="LysR_HTH_N"/>
</dbReference>
<dbReference type="PANTHER" id="PTHR30118:SF15">
    <property type="entry name" value="TRANSCRIPTIONAL REGULATORY PROTEIN"/>
    <property type="match status" value="1"/>
</dbReference>
<dbReference type="EMBL" id="APOL01000044">
    <property type="protein sequence ID" value="ENU32259.1"/>
    <property type="molecule type" value="Genomic_DNA"/>
</dbReference>
<evidence type="ECO:0000259" key="5">
    <source>
        <dbReference type="PROSITE" id="PS50931"/>
    </source>
</evidence>
<evidence type="ECO:0000256" key="2">
    <source>
        <dbReference type="ARBA" id="ARBA00023015"/>
    </source>
</evidence>
<evidence type="ECO:0000313" key="6">
    <source>
        <dbReference type="EMBL" id="ENU32259.1"/>
    </source>
</evidence>
<protein>
    <recommendedName>
        <fullName evidence="5">HTH lysR-type domain-containing protein</fullName>
    </recommendedName>
</protein>
<evidence type="ECO:0000256" key="3">
    <source>
        <dbReference type="ARBA" id="ARBA00023125"/>
    </source>
</evidence>
<evidence type="ECO:0000256" key="1">
    <source>
        <dbReference type="ARBA" id="ARBA00009437"/>
    </source>
</evidence>
<dbReference type="Pfam" id="PF03466">
    <property type="entry name" value="LysR_substrate"/>
    <property type="match status" value="1"/>
</dbReference>
<dbReference type="SUPFAM" id="SSF46785">
    <property type="entry name" value="Winged helix' DNA-binding domain"/>
    <property type="match status" value="1"/>
</dbReference>
<comment type="similarity">
    <text evidence="1">Belongs to the LysR transcriptional regulatory family.</text>
</comment>
<feature type="domain" description="HTH lysR-type" evidence="5">
    <location>
        <begin position="26"/>
        <end position="75"/>
    </location>
</feature>
<dbReference type="PANTHER" id="PTHR30118">
    <property type="entry name" value="HTH-TYPE TRANSCRIPTIONAL REGULATOR LEUO-RELATED"/>
    <property type="match status" value="1"/>
</dbReference>
<dbReference type="Gene3D" id="3.40.190.10">
    <property type="entry name" value="Periplasmic binding protein-like II"/>
    <property type="match status" value="2"/>
</dbReference>
<dbReference type="InterPro" id="IPR036390">
    <property type="entry name" value="WH_DNA-bd_sf"/>
</dbReference>
<dbReference type="InterPro" id="IPR005119">
    <property type="entry name" value="LysR_subst-bd"/>
</dbReference>
<keyword evidence="4" id="KW-0804">Transcription</keyword>
<comment type="caution">
    <text evidence="6">The sequence shown here is derived from an EMBL/GenBank/DDBJ whole genome shotgun (WGS) entry which is preliminary data.</text>
</comment>
<dbReference type="PROSITE" id="PS50931">
    <property type="entry name" value="HTH_LYSR"/>
    <property type="match status" value="1"/>
</dbReference>
<dbReference type="PRINTS" id="PR00039">
    <property type="entry name" value="HTHLYSR"/>
</dbReference>
<dbReference type="GO" id="GO:0003677">
    <property type="term" value="F:DNA binding"/>
    <property type="evidence" value="ECO:0007669"/>
    <property type="project" value="UniProtKB-KW"/>
</dbReference>
<dbReference type="RefSeq" id="WP_004675419.1">
    <property type="nucleotide sequence ID" value="NZ_KB849219.1"/>
</dbReference>
<keyword evidence="2" id="KW-0805">Transcription regulation</keyword>
<dbReference type="CDD" id="cd08417">
    <property type="entry name" value="PBP2_Nitroaromatics_like"/>
    <property type="match status" value="1"/>
</dbReference>
<dbReference type="InterPro" id="IPR050389">
    <property type="entry name" value="LysR-type_TF"/>
</dbReference>
<dbReference type="PATRIC" id="fig|1217671.3.peg.2717"/>
<dbReference type="Pfam" id="PF00126">
    <property type="entry name" value="HTH_1"/>
    <property type="match status" value="1"/>
</dbReference>
<sequence>MNHIHNINPLEVGNFHRIDINLYPLFIAIFEQKSISKAAQLLCISQSAVSHALQRLRLQLKDELFVRSGQKMLPTPFAEQIYQPIQNALLTIQNIAIPQQDFVPSLLQSIKIAIHDEIEPIIFPQLVHHFAQLNLNIQFLSSKLDRKNMLADLAAQQIDFVIDLVQPYQENLQFEHLIEDHFVVCTQQAKMNLSLYLSSPHIGVSSRRTGLLLEDIYLNRQQLSRQIFMRCQHYSTALQVLAQYPKSILTIPHSILKHLHYAQDLKIHQLPIELPKIRMGMYWHEHVRQNPRHQFLRNEILKIFNHNLFDEDLHIV</sequence>
<dbReference type="Gene3D" id="1.10.10.10">
    <property type="entry name" value="Winged helix-like DNA-binding domain superfamily/Winged helix DNA-binding domain"/>
    <property type="match status" value="1"/>
</dbReference>
<gene>
    <name evidence="6" type="ORF">F989_02765</name>
</gene>
<dbReference type="InterPro" id="IPR036388">
    <property type="entry name" value="WH-like_DNA-bd_sf"/>
</dbReference>
<dbReference type="SUPFAM" id="SSF53850">
    <property type="entry name" value="Periplasmic binding protein-like II"/>
    <property type="match status" value="1"/>
</dbReference>
<evidence type="ECO:0000256" key="4">
    <source>
        <dbReference type="ARBA" id="ARBA00023163"/>
    </source>
</evidence>
<accession>N8RFA7</accession>
<dbReference type="Proteomes" id="UP000018426">
    <property type="component" value="Unassembled WGS sequence"/>
</dbReference>